<protein>
    <submittedName>
        <fullName evidence="2">Uncharacterized protein</fullName>
    </submittedName>
</protein>
<gene>
    <name evidence="2" type="ORF">EKH77_13960</name>
</gene>
<dbReference type="RefSeq" id="WP_126914705.1">
    <property type="nucleotide sequence ID" value="NZ_CP034587.1"/>
</dbReference>
<dbReference type="OrthoDB" id="4338694at2"/>
<keyword evidence="3" id="KW-1185">Reference proteome</keyword>
<sequence length="246" mass="26838">MGMLDDISPNDVPKTYTDTIPRGEDGWTFKEEKLNSSIFTQTINGLSRTQNHISQTVNHLSMTVNDLSVSMTGLSASITGASAGVDGAKLSFAGFTGGATLAKADFTGAKVDEKGVSFLGRQILTWPWAEDKETRLLRRAGKGSAKAETLSANARARLNEAPEYSITRIRAEQELKKAEKFRQRAGRAHTALIELARKSAQKKKDAELSLKEARKSYREAGRNQRAAVKELRNLQNAAASAQREIG</sequence>
<dbReference type="EMBL" id="CP034587">
    <property type="protein sequence ID" value="AZQ72175.1"/>
    <property type="molecule type" value="Genomic_DNA"/>
</dbReference>
<evidence type="ECO:0000313" key="2">
    <source>
        <dbReference type="EMBL" id="AZQ72175.1"/>
    </source>
</evidence>
<proteinExistence type="predicted"/>
<feature type="coiled-coil region" evidence="1">
    <location>
        <begin position="203"/>
        <end position="244"/>
    </location>
</feature>
<organism evidence="2 3">
    <name type="scientific">Streptomyces luteoverticillatus</name>
    <name type="common">Streptoverticillium luteoverticillatus</name>
    <dbReference type="NCBI Taxonomy" id="66425"/>
    <lineage>
        <taxon>Bacteria</taxon>
        <taxon>Bacillati</taxon>
        <taxon>Actinomycetota</taxon>
        <taxon>Actinomycetes</taxon>
        <taxon>Kitasatosporales</taxon>
        <taxon>Streptomycetaceae</taxon>
        <taxon>Streptomyces</taxon>
    </lineage>
</organism>
<keyword evidence="1" id="KW-0175">Coiled coil</keyword>
<reference evidence="2 3" key="1">
    <citation type="submission" date="2018-12" db="EMBL/GenBank/DDBJ databases">
        <title>The whole draft genome of Streptomyce luteoverticillatus CGMCC 15060.</title>
        <authorList>
            <person name="Feng Z."/>
            <person name="Chen G."/>
            <person name="Zhang J."/>
            <person name="Zhu H."/>
            <person name="Yu X."/>
            <person name="Zhang W."/>
            <person name="Zhang X."/>
        </authorList>
    </citation>
    <scope>NUCLEOTIDE SEQUENCE [LARGE SCALE GENOMIC DNA]</scope>
    <source>
        <strain evidence="2 3">CGMCC 15060</strain>
    </source>
</reference>
<evidence type="ECO:0000313" key="3">
    <source>
        <dbReference type="Proteomes" id="UP000267900"/>
    </source>
</evidence>
<dbReference type="Proteomes" id="UP000267900">
    <property type="component" value="Chromosome"/>
</dbReference>
<evidence type="ECO:0000256" key="1">
    <source>
        <dbReference type="SAM" id="Coils"/>
    </source>
</evidence>
<accession>A0A3Q9FWS5</accession>
<name>A0A3Q9FWS5_STRLT</name>
<dbReference type="AlphaFoldDB" id="A0A3Q9FWS5"/>